<reference evidence="12" key="2">
    <citation type="submission" date="2025-09" db="UniProtKB">
        <authorList>
            <consortium name="Ensembl"/>
        </authorList>
    </citation>
    <scope>IDENTIFICATION</scope>
</reference>
<dbReference type="SUPFAM" id="SSF48371">
    <property type="entry name" value="ARM repeat"/>
    <property type="match status" value="1"/>
</dbReference>
<dbReference type="PANTHER" id="PTHR10997">
    <property type="entry name" value="IMPORTIN-7, 8, 11"/>
    <property type="match status" value="1"/>
</dbReference>
<evidence type="ECO:0000256" key="9">
    <source>
        <dbReference type="ARBA" id="ARBA00030693"/>
    </source>
</evidence>
<keyword evidence="7" id="KW-0653">Protein transport</keyword>
<dbReference type="GO" id="GO:0005049">
    <property type="term" value="F:nuclear export signal receptor activity"/>
    <property type="evidence" value="ECO:0007669"/>
    <property type="project" value="TreeGrafter"/>
</dbReference>
<evidence type="ECO:0000256" key="7">
    <source>
        <dbReference type="ARBA" id="ARBA00022927"/>
    </source>
</evidence>
<evidence type="ECO:0000256" key="3">
    <source>
        <dbReference type="ARBA" id="ARBA00008669"/>
    </source>
</evidence>
<dbReference type="GO" id="GO:0005635">
    <property type="term" value="C:nuclear envelope"/>
    <property type="evidence" value="ECO:0007669"/>
    <property type="project" value="TreeGrafter"/>
</dbReference>
<dbReference type="GO" id="GO:0006606">
    <property type="term" value="P:protein import into nucleus"/>
    <property type="evidence" value="ECO:0007669"/>
    <property type="project" value="TreeGrafter"/>
</dbReference>
<dbReference type="Pfam" id="PF03378">
    <property type="entry name" value="CAS_CSE1"/>
    <property type="match status" value="1"/>
</dbReference>
<organism evidence="12 13">
    <name type="scientific">Xiphophorus couchianus</name>
    <name type="common">Monterrey platyfish</name>
    <dbReference type="NCBI Taxonomy" id="32473"/>
    <lineage>
        <taxon>Eukaryota</taxon>
        <taxon>Metazoa</taxon>
        <taxon>Chordata</taxon>
        <taxon>Craniata</taxon>
        <taxon>Vertebrata</taxon>
        <taxon>Euteleostomi</taxon>
        <taxon>Actinopterygii</taxon>
        <taxon>Neopterygii</taxon>
        <taxon>Teleostei</taxon>
        <taxon>Neoteleostei</taxon>
        <taxon>Acanthomorphata</taxon>
        <taxon>Ovalentaria</taxon>
        <taxon>Atherinomorphae</taxon>
        <taxon>Cyprinodontiformes</taxon>
        <taxon>Poeciliidae</taxon>
        <taxon>Poeciliinae</taxon>
        <taxon>Xiphophorus</taxon>
    </lineage>
</organism>
<dbReference type="Pfam" id="PF03810">
    <property type="entry name" value="IBN_N"/>
    <property type="match status" value="1"/>
</dbReference>
<evidence type="ECO:0000256" key="4">
    <source>
        <dbReference type="ARBA" id="ARBA00018945"/>
    </source>
</evidence>
<reference evidence="12" key="1">
    <citation type="submission" date="2025-08" db="UniProtKB">
        <authorList>
            <consortium name="Ensembl"/>
        </authorList>
    </citation>
    <scope>IDENTIFICATION</scope>
</reference>
<dbReference type="InterPro" id="IPR011989">
    <property type="entry name" value="ARM-like"/>
</dbReference>
<evidence type="ECO:0000313" key="13">
    <source>
        <dbReference type="Proteomes" id="UP000261380"/>
    </source>
</evidence>
<evidence type="ECO:0000256" key="2">
    <source>
        <dbReference type="ARBA" id="ARBA00004496"/>
    </source>
</evidence>
<proteinExistence type="inferred from homology"/>
<dbReference type="PANTHER" id="PTHR10997:SF8">
    <property type="entry name" value="EXPORTIN-2"/>
    <property type="match status" value="1"/>
</dbReference>
<sequence length="915" mass="103567">MELNDANLQTLTEFLRKTLDPDPTVRRPAEKFLESVEGNQNYSLLLLTLLEKSQDNVIRVCAAVTFKNYIKRNWRIVEDEPNKISDADRTAIKANIVNLMLSSPEQIQKQLSDAISIIGREDFPQKWPDLLTEMVTRFRSGDFHIINGVLRTAHSLFKRYRHEFKSNELWIEIKLVLGTFALPLTELFKATIELCQTHANDVNALKVLFSSLTLISKLFYSLNFQDLPEFFEDNMETWMTNFHGLLTLDNKLLQTDLVSNAIQFLASVCERPHYKHLFEDQNTLTSICEKVIVPNMEFRSADEEAFEDNSEEYIRRDLEGSDIDTRRRAACDLVRGLCKFFEGPVTAIFSGYVNSMLSEYAKNPGLNWKHKDAATYLVTSLASKAQTQKHGITQANELVNLTEFFVNHILPDLQSSNVNEFPVLKADAIKYVMIFRSKLPKEQLLQAVPLLITHLQAESTVQHTYAAHALERLFTMRGPNNATLITSAEMAPFTEQLLTNLFKALTLPGSAENEYIMKAIMRSFSLLQETIVPYIPTLIGQLTHKLLLVSKNPSKPHFNHYLFESLCLSVRITCKANPVTVSSFEEALFPVFTEILQNDVQEFLPYVFQVMSLLLEIHSNSIPASYMALFPHLLQPVLWERTGNIPPLVRLLQAFLEKGGASIAASAADKIPGLLGVFQKLIASKANDHQGFYLLNSIIENMPPESITQYRKQIFILLFQRLQSSKTTKFIKSFLVFINLYCVKYGAIALQEIFDSIQPKMFGMVLEKIIIPEVQKVSGTVEKKICAVGITKILTECPAMMDTEYTKLWTLLLQALIGLFELPEDDSIPDDEHFIDIEDTPGYQTAFSQLAFAGRKEHDPIGDAVGNPKILLAQSLHKLSTACPGRVPSMLNTSLNAEALKFLQGYLQVASVQLV</sequence>
<dbReference type="Proteomes" id="UP000261380">
    <property type="component" value="Unplaced"/>
</dbReference>
<dbReference type="AlphaFoldDB" id="A0A3B5KZK8"/>
<evidence type="ECO:0000256" key="5">
    <source>
        <dbReference type="ARBA" id="ARBA00022448"/>
    </source>
</evidence>
<keyword evidence="13" id="KW-1185">Reference proteome</keyword>
<dbReference type="InterPro" id="IPR013713">
    <property type="entry name" value="XPO2_central"/>
</dbReference>
<dbReference type="GO" id="GO:0006611">
    <property type="term" value="P:protein export from nucleus"/>
    <property type="evidence" value="ECO:0007669"/>
    <property type="project" value="TreeGrafter"/>
</dbReference>
<evidence type="ECO:0000256" key="6">
    <source>
        <dbReference type="ARBA" id="ARBA00022490"/>
    </source>
</evidence>
<evidence type="ECO:0000256" key="1">
    <source>
        <dbReference type="ARBA" id="ARBA00004123"/>
    </source>
</evidence>
<dbReference type="STRING" id="32473.ENSXCOP00000000994"/>
<comment type="subcellular location">
    <subcellularLocation>
        <location evidence="2">Cytoplasm</location>
    </subcellularLocation>
    <subcellularLocation>
        <location evidence="1">Nucleus</location>
    </subcellularLocation>
</comment>
<dbReference type="InterPro" id="IPR001494">
    <property type="entry name" value="Importin-beta_N"/>
</dbReference>
<keyword evidence="6" id="KW-0963">Cytoplasm</keyword>
<name>A0A3B5KZK8_9TELE</name>
<dbReference type="Pfam" id="PF08506">
    <property type="entry name" value="Cse1"/>
    <property type="match status" value="2"/>
</dbReference>
<evidence type="ECO:0000259" key="11">
    <source>
        <dbReference type="PROSITE" id="PS50166"/>
    </source>
</evidence>
<evidence type="ECO:0000256" key="8">
    <source>
        <dbReference type="ARBA" id="ARBA00023242"/>
    </source>
</evidence>
<dbReference type="GeneTree" id="ENSGT00550000074884"/>
<accession>A0A3B5KZK8</accession>
<evidence type="ECO:0000313" key="12">
    <source>
        <dbReference type="Ensembl" id="ENSXCOP00000000994.1"/>
    </source>
</evidence>
<keyword evidence="5" id="KW-0813">Transport</keyword>
<dbReference type="GO" id="GO:0005829">
    <property type="term" value="C:cytosol"/>
    <property type="evidence" value="ECO:0007669"/>
    <property type="project" value="TreeGrafter"/>
</dbReference>
<comment type="similarity">
    <text evidence="3">Belongs to the XPO2/CSE1 family.</text>
</comment>
<keyword evidence="8" id="KW-0539">Nucleus</keyword>
<dbReference type="Gene3D" id="1.25.10.10">
    <property type="entry name" value="Leucine-rich Repeat Variant"/>
    <property type="match status" value="2"/>
</dbReference>
<dbReference type="InterPro" id="IPR005043">
    <property type="entry name" value="XPO2_C"/>
</dbReference>
<protein>
    <recommendedName>
        <fullName evidence="4">Exportin-2</fullName>
    </recommendedName>
    <alternativeName>
        <fullName evidence="10">Chromosome segregation 1-like protein</fullName>
    </alternativeName>
    <alternativeName>
        <fullName evidence="9">Importin-alpha re-exporter</fullName>
    </alternativeName>
</protein>
<feature type="domain" description="Importin N-terminal" evidence="11">
    <location>
        <begin position="29"/>
        <end position="102"/>
    </location>
</feature>
<dbReference type="PROSITE" id="PS50166">
    <property type="entry name" value="IMPORTIN_B_NT"/>
    <property type="match status" value="1"/>
</dbReference>
<dbReference type="InterPro" id="IPR016024">
    <property type="entry name" value="ARM-type_fold"/>
</dbReference>
<dbReference type="Ensembl" id="ENSXCOT00000001006.1">
    <property type="protein sequence ID" value="ENSXCOP00000000994.1"/>
    <property type="gene ID" value="ENSXCOG00000000805.1"/>
</dbReference>
<evidence type="ECO:0000256" key="10">
    <source>
        <dbReference type="ARBA" id="ARBA00032265"/>
    </source>
</evidence>
<dbReference type="GO" id="GO:0031267">
    <property type="term" value="F:small GTPase binding"/>
    <property type="evidence" value="ECO:0007669"/>
    <property type="project" value="InterPro"/>
</dbReference>
<dbReference type="SMART" id="SM00913">
    <property type="entry name" value="IBN_N"/>
    <property type="match status" value="1"/>
</dbReference>